<proteinExistence type="predicted"/>
<name>A0ACC2KFR6_PERAE</name>
<sequence length="491" mass="52622">MSSARCGVLGTSPAGCGVLGTSPAGCEVLFKSPWRLVPFLRPSQILFYFISFKPLFQPSSYFDMGSKGRVPPHLRRPLPGPGMIHPDPFGPAIHPPLGPHPFDMLPPPELMEQKMAAQHVEMERLAMENQRLAATHSTLRHELAAAQQELQRLQAHFSAMRADKEKQMRGLLDKIAKMEADLQAVEPVKMELQQARADAQSLIAGRQELILKVQQLTHDLQRTHMDTQQVPALISELEGLRQEYQHYRVTYDYEKKLYNDHLESLQVMEKNYVSLAREVEKLRAELANAANLESSGGAYVAATGYKENDVSGYHAVVPSAYEESYGVQQGRAPSVGTAQYGGGTGPPAWAGYDAPRGPGYDAQRAPSYDAARGHGYDAARGAGYDAARGTGYEALPRGGTGPQAQVPSGNVVPYGSSQTSPHAGGNAVSRGLSQTPTRAGGGNAVPYGSSQTPTHAGGNPVPYGSSQTTASHPGGGYDVAKRGASAARRGA</sequence>
<dbReference type="EMBL" id="CM056817">
    <property type="protein sequence ID" value="KAJ8619984.1"/>
    <property type="molecule type" value="Genomic_DNA"/>
</dbReference>
<protein>
    <submittedName>
        <fullName evidence="1">Uncharacterized protein</fullName>
    </submittedName>
</protein>
<evidence type="ECO:0000313" key="2">
    <source>
        <dbReference type="Proteomes" id="UP001234297"/>
    </source>
</evidence>
<keyword evidence="2" id="KW-1185">Reference proteome</keyword>
<gene>
    <name evidence="1" type="ORF">MRB53_028513</name>
</gene>
<comment type="caution">
    <text evidence="1">The sequence shown here is derived from an EMBL/GenBank/DDBJ whole genome shotgun (WGS) entry which is preliminary data.</text>
</comment>
<dbReference type="Proteomes" id="UP001234297">
    <property type="component" value="Chromosome 9"/>
</dbReference>
<organism evidence="1 2">
    <name type="scientific">Persea americana</name>
    <name type="common">Avocado</name>
    <dbReference type="NCBI Taxonomy" id="3435"/>
    <lineage>
        <taxon>Eukaryota</taxon>
        <taxon>Viridiplantae</taxon>
        <taxon>Streptophyta</taxon>
        <taxon>Embryophyta</taxon>
        <taxon>Tracheophyta</taxon>
        <taxon>Spermatophyta</taxon>
        <taxon>Magnoliopsida</taxon>
        <taxon>Magnoliidae</taxon>
        <taxon>Laurales</taxon>
        <taxon>Lauraceae</taxon>
        <taxon>Persea</taxon>
    </lineage>
</organism>
<evidence type="ECO:0000313" key="1">
    <source>
        <dbReference type="EMBL" id="KAJ8619984.1"/>
    </source>
</evidence>
<reference evidence="1 2" key="1">
    <citation type="journal article" date="2022" name="Hortic Res">
        <title>A haplotype resolved chromosomal level avocado genome allows analysis of novel avocado genes.</title>
        <authorList>
            <person name="Nath O."/>
            <person name="Fletcher S.J."/>
            <person name="Hayward A."/>
            <person name="Shaw L.M."/>
            <person name="Masouleh A.K."/>
            <person name="Furtado A."/>
            <person name="Henry R.J."/>
            <person name="Mitter N."/>
        </authorList>
    </citation>
    <scope>NUCLEOTIDE SEQUENCE [LARGE SCALE GENOMIC DNA]</scope>
    <source>
        <strain evidence="2">cv. Hass</strain>
    </source>
</reference>
<accession>A0ACC2KFR6</accession>